<keyword evidence="2" id="KW-0456">Lyase</keyword>
<gene>
    <name evidence="2" type="primary">paaF_1</name>
    <name evidence="2" type="ORF">SIN8267_00645</name>
</gene>
<dbReference type="SUPFAM" id="SSF52096">
    <property type="entry name" value="ClpP/crotonase"/>
    <property type="match status" value="1"/>
</dbReference>
<dbReference type="Proteomes" id="UP000838100">
    <property type="component" value="Unassembled WGS sequence"/>
</dbReference>
<organism evidence="2 3">
    <name type="scientific">Sinobacterium norvegicum</name>
    <dbReference type="NCBI Taxonomy" id="1641715"/>
    <lineage>
        <taxon>Bacteria</taxon>
        <taxon>Pseudomonadati</taxon>
        <taxon>Pseudomonadota</taxon>
        <taxon>Gammaproteobacteria</taxon>
        <taxon>Cellvibrionales</taxon>
        <taxon>Spongiibacteraceae</taxon>
        <taxon>Sinobacterium</taxon>
    </lineage>
</organism>
<accession>A0ABM9ABH4</accession>
<dbReference type="Gene3D" id="1.10.12.10">
    <property type="entry name" value="Lyase 2-enoyl-coa Hydratase, Chain A, domain 2"/>
    <property type="match status" value="1"/>
</dbReference>
<dbReference type="Gene3D" id="3.90.226.10">
    <property type="entry name" value="2-enoyl-CoA Hydratase, Chain A, domain 1"/>
    <property type="match status" value="1"/>
</dbReference>
<comment type="caution">
    <text evidence="2">The sequence shown here is derived from an EMBL/GenBank/DDBJ whole genome shotgun (WGS) entry which is preliminary data.</text>
</comment>
<dbReference type="GO" id="GO:0004300">
    <property type="term" value="F:enoyl-CoA hydratase activity"/>
    <property type="evidence" value="ECO:0007669"/>
    <property type="project" value="UniProtKB-EC"/>
</dbReference>
<keyword evidence="3" id="KW-1185">Reference proteome</keyword>
<dbReference type="PANTHER" id="PTHR42964:SF1">
    <property type="entry name" value="POLYKETIDE BIOSYNTHESIS ENOYL-COA HYDRATASE PKSH-RELATED"/>
    <property type="match status" value="1"/>
</dbReference>
<sequence>MNLPTCQELLLDTDGGVLTISLNRPKKRNAMNSALVKEVMAVFDAVADDRSVRAIVIRGEGGHFCAGGDISGMNSDAQDEATAAKAVWDFNRVFGHMITKANSAPQVVITLCEGSVLGGGFGLACISDVAIADKKAKFAMPETGLGIIPAQIAPFVVTRIGLTQARRLALLGERINGEQARQLGIVHFVTDGAEAMTEKLQMVLASVRRCAPEANAMTKQLMLQVGHVEQEALLDQAADLFCDSMRGPEGQEGTRAFLEKRLPAWAE</sequence>
<name>A0ABM9ABH4_9GAMM</name>
<protein>
    <submittedName>
        <fullName evidence="2">2,3-dehydroadipyl-CoA hydratase</fullName>
        <ecNumber evidence="2">4.2.1.17</ecNumber>
    </submittedName>
</protein>
<dbReference type="InterPro" id="IPR001753">
    <property type="entry name" value="Enoyl-CoA_hydra/iso"/>
</dbReference>
<dbReference type="EMBL" id="CAKLPX010000001">
    <property type="protein sequence ID" value="CAH0990552.1"/>
    <property type="molecule type" value="Genomic_DNA"/>
</dbReference>
<dbReference type="InterPro" id="IPR029045">
    <property type="entry name" value="ClpP/crotonase-like_dom_sf"/>
</dbReference>
<dbReference type="InterPro" id="IPR051683">
    <property type="entry name" value="Enoyl-CoA_Hydratase/Isomerase"/>
</dbReference>
<dbReference type="EC" id="4.2.1.17" evidence="2"/>
<dbReference type="CDD" id="cd06558">
    <property type="entry name" value="crotonase-like"/>
    <property type="match status" value="1"/>
</dbReference>
<evidence type="ECO:0000313" key="3">
    <source>
        <dbReference type="Proteomes" id="UP000838100"/>
    </source>
</evidence>
<proteinExistence type="inferred from homology"/>
<dbReference type="PANTHER" id="PTHR42964">
    <property type="entry name" value="ENOYL-COA HYDRATASE"/>
    <property type="match status" value="1"/>
</dbReference>
<comment type="similarity">
    <text evidence="1">Belongs to the enoyl-CoA hydratase/isomerase family.</text>
</comment>
<dbReference type="Pfam" id="PF00378">
    <property type="entry name" value="ECH_1"/>
    <property type="match status" value="1"/>
</dbReference>
<evidence type="ECO:0000313" key="2">
    <source>
        <dbReference type="EMBL" id="CAH0990552.1"/>
    </source>
</evidence>
<evidence type="ECO:0000256" key="1">
    <source>
        <dbReference type="ARBA" id="ARBA00005254"/>
    </source>
</evidence>
<reference evidence="2" key="1">
    <citation type="submission" date="2021-12" db="EMBL/GenBank/DDBJ databases">
        <authorList>
            <person name="Rodrigo-Torres L."/>
            <person name="Arahal R. D."/>
            <person name="Lucena T."/>
        </authorList>
    </citation>
    <scope>NUCLEOTIDE SEQUENCE</scope>
    <source>
        <strain evidence="2">CECT 8267</strain>
    </source>
</reference>
<dbReference type="InterPro" id="IPR014748">
    <property type="entry name" value="Enoyl-CoA_hydra_C"/>
</dbReference>